<keyword evidence="1" id="KW-0175">Coiled coil</keyword>
<gene>
    <name evidence="4" type="ORF">ACKQTC_08505</name>
</gene>
<dbReference type="Gene3D" id="3.40.50.300">
    <property type="entry name" value="P-loop containing nucleotide triphosphate hydrolases"/>
    <property type="match status" value="1"/>
</dbReference>
<dbReference type="SUPFAM" id="SSF52540">
    <property type="entry name" value="P-loop containing nucleoside triphosphate hydrolases"/>
    <property type="match status" value="1"/>
</dbReference>
<dbReference type="Proteomes" id="UP001631949">
    <property type="component" value="Unassembled WGS sequence"/>
</dbReference>
<comment type="caution">
    <text evidence="4">The sequence shown here is derived from an EMBL/GenBank/DDBJ whole genome shotgun (WGS) entry which is preliminary data.</text>
</comment>
<evidence type="ECO:0000313" key="4">
    <source>
        <dbReference type="EMBL" id="MFM9414407.1"/>
    </source>
</evidence>
<dbReference type="RefSeq" id="WP_408978021.1">
    <property type="nucleotide sequence ID" value="NZ_JBJUVG010000016.1"/>
</dbReference>
<evidence type="ECO:0000259" key="3">
    <source>
        <dbReference type="Pfam" id="PF13476"/>
    </source>
</evidence>
<sequence length="447" mass="49557">MSIKINSIQLENVKRVKAVQLEPSETGLTIIGGNNRQGKTSVLDAIVWALGGNRYKPSEPHREGSVTDPYIKIALSNGLLVERTGKNGSLKVTDPDGNKAGQQLLDSFVAELALNLPKFMSASNKDKAETLLNIIGVGPQLHDLDRKEQELYNKRHSIGQIADQKKKWAAEQVYYEDAPETLVSAGELIKQQQEILLRNQKNKELRDEKVALENQVQQLQQETATIAQQINDLQKRHEGLLAETESKLLQLESASKTVEQLQDESTAELEASIRNVDAINVKVRANLDKVRAENEAEQYGNQYTDLTGEIEAVRKDRMALLDGANLPLDGLSVQDGELTYKGDKWDAMSGADQLIVATAIVRQLTPDCGFVLMDKLEQMDRLTLEQFGKWLEQEGLQVIATRVSTGEECTIVIEDGYILDRQQATAPAGMPPGTRMQPSTAWKAGEF</sequence>
<evidence type="ECO:0000256" key="2">
    <source>
        <dbReference type="SAM" id="MobiDB-lite"/>
    </source>
</evidence>
<name>A0ABW9H1S4_9FIRM</name>
<organism evidence="4 5">
    <name type="scientific">Peptococcus simiae</name>
    <dbReference type="NCBI Taxonomy" id="1643805"/>
    <lineage>
        <taxon>Bacteria</taxon>
        <taxon>Bacillati</taxon>
        <taxon>Bacillota</taxon>
        <taxon>Clostridia</taxon>
        <taxon>Eubacteriales</taxon>
        <taxon>Peptococcaceae</taxon>
        <taxon>Peptococcus</taxon>
    </lineage>
</organism>
<keyword evidence="5" id="KW-1185">Reference proteome</keyword>
<feature type="region of interest" description="Disordered" evidence="2">
    <location>
        <begin position="425"/>
        <end position="447"/>
    </location>
</feature>
<dbReference type="InterPro" id="IPR038729">
    <property type="entry name" value="Rad50/SbcC_AAA"/>
</dbReference>
<protein>
    <submittedName>
        <fullName evidence="4">AAA family ATPase</fullName>
    </submittedName>
</protein>
<reference evidence="4 5" key="1">
    <citation type="journal article" date="2016" name="Int. J. Syst. Evol. Microbiol.">
        <title>Peptococcus simiae sp. nov., isolated from rhesus macaque faeces and emended description of the genus Peptococcus.</title>
        <authorList>
            <person name="Shkoporov A.N."/>
            <person name="Efimov B.A."/>
            <person name="Kondova I."/>
            <person name="Ouwerling B."/>
            <person name="Chaplin A.V."/>
            <person name="Shcherbakova V.A."/>
            <person name="Langermans J.A.M."/>
        </authorList>
    </citation>
    <scope>NUCLEOTIDE SEQUENCE [LARGE SCALE GENOMIC DNA]</scope>
    <source>
        <strain evidence="4 5">M108</strain>
    </source>
</reference>
<accession>A0ABW9H1S4</accession>
<dbReference type="EMBL" id="JBJUVG010000016">
    <property type="protein sequence ID" value="MFM9414407.1"/>
    <property type="molecule type" value="Genomic_DNA"/>
</dbReference>
<evidence type="ECO:0000256" key="1">
    <source>
        <dbReference type="SAM" id="Coils"/>
    </source>
</evidence>
<proteinExistence type="predicted"/>
<dbReference type="Pfam" id="PF13476">
    <property type="entry name" value="AAA_23"/>
    <property type="match status" value="1"/>
</dbReference>
<evidence type="ECO:0000313" key="5">
    <source>
        <dbReference type="Proteomes" id="UP001631949"/>
    </source>
</evidence>
<feature type="domain" description="Rad50/SbcC-type AAA" evidence="3">
    <location>
        <begin position="7"/>
        <end position="264"/>
    </location>
</feature>
<dbReference type="InterPro" id="IPR027417">
    <property type="entry name" value="P-loop_NTPase"/>
</dbReference>
<feature type="coiled-coil region" evidence="1">
    <location>
        <begin position="195"/>
        <end position="309"/>
    </location>
</feature>